<reference evidence="2 3" key="1">
    <citation type="submission" date="2014-02" db="EMBL/GenBank/DDBJ databases">
        <title>The small core and large imbalanced accessory genome model reveals a collaborative survival strategy of Sorangium cellulosum strains in nature.</title>
        <authorList>
            <person name="Han K."/>
            <person name="Peng R."/>
            <person name="Blom J."/>
            <person name="Li Y.-Z."/>
        </authorList>
    </citation>
    <scope>NUCLEOTIDE SEQUENCE [LARGE SCALE GENOMIC DNA]</scope>
    <source>
        <strain evidence="2 3">So0008-312</strain>
    </source>
</reference>
<feature type="compositionally biased region" description="Basic and acidic residues" evidence="1">
    <location>
        <begin position="109"/>
        <end position="123"/>
    </location>
</feature>
<evidence type="ECO:0000313" key="3">
    <source>
        <dbReference type="Proteomes" id="UP000075260"/>
    </source>
</evidence>
<protein>
    <submittedName>
        <fullName evidence="2">Uncharacterized protein</fullName>
    </submittedName>
</protein>
<comment type="caution">
    <text evidence="2">The sequence shown here is derived from an EMBL/GenBank/DDBJ whole genome shotgun (WGS) entry which is preliminary data.</text>
</comment>
<feature type="compositionally biased region" description="Basic and acidic residues" evidence="1">
    <location>
        <begin position="41"/>
        <end position="53"/>
    </location>
</feature>
<feature type="region of interest" description="Disordered" evidence="1">
    <location>
        <begin position="34"/>
        <end position="123"/>
    </location>
</feature>
<sequence>MLLLLGVAACRGIAKILDPAPVLATGALQSAIGLQGQTMEPTKEHAGPSEQAERQIGGEQQEPGAPTRQLNDETTQGSSDVEQIARQQGASQRGYTADGPQNDRPAQFDPEHPGGRPEGDPRR</sequence>
<evidence type="ECO:0000313" key="2">
    <source>
        <dbReference type="EMBL" id="KYF61089.1"/>
    </source>
</evidence>
<accession>A0A150PZG3</accession>
<dbReference type="AlphaFoldDB" id="A0A150PZG3"/>
<organism evidence="2 3">
    <name type="scientific">Sorangium cellulosum</name>
    <name type="common">Polyangium cellulosum</name>
    <dbReference type="NCBI Taxonomy" id="56"/>
    <lineage>
        <taxon>Bacteria</taxon>
        <taxon>Pseudomonadati</taxon>
        <taxon>Myxococcota</taxon>
        <taxon>Polyangia</taxon>
        <taxon>Polyangiales</taxon>
        <taxon>Polyangiaceae</taxon>
        <taxon>Sorangium</taxon>
    </lineage>
</organism>
<evidence type="ECO:0000256" key="1">
    <source>
        <dbReference type="SAM" id="MobiDB-lite"/>
    </source>
</evidence>
<name>A0A150PZG3_SORCE</name>
<dbReference type="EMBL" id="JEMA01001221">
    <property type="protein sequence ID" value="KYF61089.1"/>
    <property type="molecule type" value="Genomic_DNA"/>
</dbReference>
<gene>
    <name evidence="2" type="ORF">BE15_13630</name>
</gene>
<feature type="compositionally biased region" description="Polar residues" evidence="1">
    <location>
        <begin position="68"/>
        <end position="94"/>
    </location>
</feature>
<dbReference type="Proteomes" id="UP000075260">
    <property type="component" value="Unassembled WGS sequence"/>
</dbReference>
<proteinExistence type="predicted"/>